<evidence type="ECO:0000256" key="7">
    <source>
        <dbReference type="ARBA" id="ARBA00022553"/>
    </source>
</evidence>
<keyword evidence="9" id="KW-0007">Acetylation</keyword>
<evidence type="ECO:0000256" key="5">
    <source>
        <dbReference type="ARBA" id="ARBA00022490"/>
    </source>
</evidence>
<keyword evidence="11" id="KW-0206">Cytoskeleton</keyword>
<evidence type="ECO:0000256" key="6">
    <source>
        <dbReference type="ARBA" id="ARBA00022499"/>
    </source>
</evidence>
<evidence type="ECO:0000256" key="14">
    <source>
        <dbReference type="ARBA" id="ARBA00093507"/>
    </source>
</evidence>
<dbReference type="PANTHER" id="PTHR13034">
    <property type="entry name" value="DYNACTIN P62 SUBUNIT"/>
    <property type="match status" value="1"/>
</dbReference>
<organism evidence="15">
    <name type="scientific">Timema genevievae</name>
    <name type="common">Walking stick</name>
    <dbReference type="NCBI Taxonomy" id="629358"/>
    <lineage>
        <taxon>Eukaryota</taxon>
        <taxon>Metazoa</taxon>
        <taxon>Ecdysozoa</taxon>
        <taxon>Arthropoda</taxon>
        <taxon>Hexapoda</taxon>
        <taxon>Insecta</taxon>
        <taxon>Pterygota</taxon>
        <taxon>Neoptera</taxon>
        <taxon>Polyneoptera</taxon>
        <taxon>Phasmatodea</taxon>
        <taxon>Timematodea</taxon>
        <taxon>Timematoidea</taxon>
        <taxon>Timematidae</taxon>
        <taxon>Timema</taxon>
    </lineage>
</organism>
<proteinExistence type="inferred from homology"/>
<dbReference type="EMBL" id="OE842022">
    <property type="protein sequence ID" value="CAD7598322.1"/>
    <property type="molecule type" value="Genomic_DNA"/>
</dbReference>
<evidence type="ECO:0000256" key="9">
    <source>
        <dbReference type="ARBA" id="ARBA00022990"/>
    </source>
</evidence>
<evidence type="ECO:0000313" key="15">
    <source>
        <dbReference type="EMBL" id="CAD7598322.1"/>
    </source>
</evidence>
<evidence type="ECO:0000256" key="10">
    <source>
        <dbReference type="ARBA" id="ARBA00023054"/>
    </source>
</evidence>
<evidence type="ECO:0000256" key="1">
    <source>
        <dbReference type="ARBA" id="ARBA00004300"/>
    </source>
</evidence>
<dbReference type="InterPro" id="IPR008603">
    <property type="entry name" value="DCTN4"/>
</dbReference>
<protein>
    <recommendedName>
        <fullName evidence="13">Dynactin subunit 4</fullName>
    </recommendedName>
</protein>
<keyword evidence="5" id="KW-0963">Cytoplasm</keyword>
<evidence type="ECO:0000256" key="2">
    <source>
        <dbReference type="ARBA" id="ARBA00004529"/>
    </source>
</evidence>
<dbReference type="AlphaFoldDB" id="A0A7R9K1H8"/>
<evidence type="ECO:0000256" key="11">
    <source>
        <dbReference type="ARBA" id="ARBA00023212"/>
    </source>
</evidence>
<evidence type="ECO:0000256" key="4">
    <source>
        <dbReference type="ARBA" id="ARBA00004657"/>
    </source>
</evidence>
<dbReference type="GO" id="GO:0005813">
    <property type="term" value="C:centrosome"/>
    <property type="evidence" value="ECO:0007669"/>
    <property type="project" value="UniProtKB-SubCell"/>
</dbReference>
<gene>
    <name evidence="15" type="ORF">TGEB3V08_LOCUS7024</name>
</gene>
<keyword evidence="10" id="KW-0175">Coiled coil</keyword>
<evidence type="ECO:0000256" key="3">
    <source>
        <dbReference type="ARBA" id="ARBA00004544"/>
    </source>
</evidence>
<evidence type="ECO:0000256" key="12">
    <source>
        <dbReference type="ARBA" id="ARBA00034776"/>
    </source>
</evidence>
<dbReference type="PANTHER" id="PTHR13034:SF2">
    <property type="entry name" value="DYNACTIN SUBUNIT 4"/>
    <property type="match status" value="1"/>
</dbReference>
<dbReference type="GO" id="GO:0030016">
    <property type="term" value="C:myofibril"/>
    <property type="evidence" value="ECO:0007669"/>
    <property type="project" value="UniProtKB-SubCell"/>
</dbReference>
<dbReference type="GO" id="GO:0005938">
    <property type="term" value="C:cell cortex"/>
    <property type="evidence" value="ECO:0007669"/>
    <property type="project" value="UniProtKB-SubCell"/>
</dbReference>
<reference evidence="15" key="1">
    <citation type="submission" date="2020-11" db="EMBL/GenBank/DDBJ databases">
        <authorList>
            <person name="Tran Van P."/>
        </authorList>
    </citation>
    <scope>NUCLEOTIDE SEQUENCE</scope>
</reference>
<comment type="subcellular location">
    <subcellularLocation>
        <location evidence="3">Cytoplasm</location>
        <location evidence="3">Cell cortex</location>
    </subcellularLocation>
    <subcellularLocation>
        <location evidence="1">Cytoplasm</location>
        <location evidence="1">Cytoskeleton</location>
        <location evidence="1">Microtubule organizing center</location>
        <location evidence="1">Centrosome</location>
    </subcellularLocation>
    <subcellularLocation>
        <location evidence="2">Cytoplasm</location>
        <location evidence="2">Cytoskeleton</location>
        <location evidence="2">Stress fiber</location>
    </subcellularLocation>
    <subcellularLocation>
        <location evidence="4">Cytoplasm</location>
        <location evidence="4">Myofibril</location>
    </subcellularLocation>
</comment>
<dbReference type="GO" id="GO:0005869">
    <property type="term" value="C:dynactin complex"/>
    <property type="evidence" value="ECO:0007669"/>
    <property type="project" value="InterPro"/>
</dbReference>
<evidence type="ECO:0000256" key="13">
    <source>
        <dbReference type="ARBA" id="ARBA00034864"/>
    </source>
</evidence>
<dbReference type="GO" id="GO:0001725">
    <property type="term" value="C:stress fiber"/>
    <property type="evidence" value="ECO:0007669"/>
    <property type="project" value="UniProtKB-SubCell"/>
</dbReference>
<accession>A0A7R9K1H8</accession>
<dbReference type="Pfam" id="PF05502">
    <property type="entry name" value="Dynactin_p62"/>
    <property type="match status" value="2"/>
</dbReference>
<keyword evidence="8" id="KW-0832">Ubl conjugation</keyword>
<sequence length="494" mass="56036">MCRMSSHPQPMIPYASHKLPDCFYRDTKDKVESHFCANCLENIPLAEARMKKNRCTTCFDCPSCTHTMSTRAVSLSTPNPDDPKKVTTRKVYYLVCGFCRWTSRDIGLPDQTVATGGWPERENPNTQRINQLLEHYKVLATKERQEKDRKKFVPRRSYLHYSDKFGLTAMVARKRAGLPPLGGLAYKDDGGNAPEVLASIATEEVEQLPEDIFTKPLDISKVTTLPQRLSQPDFQPLLTQGLLPIHKQFLIKRSQRCRVCEHNVSKPEYNPASTKFKIQLFAYYHVPEVRLVTCEPLRPGDVSQLIIKLSNPTQHQTTIQFAALPSPEEERAELDKELEEKKKKREVEKKEGEVKMTSLRDDISLVLPSLTRQLSTAEDSRPVKMNLTGDLKLPTCSVVLPPRDDAAEYDDSGDTHNFQDDIKVVVWRKANKAAVKLAVQPHGTLSHDGVDVRTGFMLKYSYVNTITTLEQKTPQRVELQARVYLNVGKTVGSQ</sequence>
<comment type="similarity">
    <text evidence="12">Belongs to the dynactin subunit 4 family.</text>
</comment>
<evidence type="ECO:0000256" key="8">
    <source>
        <dbReference type="ARBA" id="ARBA00022843"/>
    </source>
</evidence>
<keyword evidence="7" id="KW-0597">Phosphoprotein</keyword>
<name>A0A7R9K1H8_TIMGE</name>
<comment type="subunit">
    <text evidence="14">Subunit of dynactin, a multiprotein complex part of a tripartite complex with dynein and a adapter, such as BICDL1, BICD2 or HOOK3. The dynactin complex is built around ACTR1A/ACTB filament and consists of an actin-related filament composed of a shoulder domain, a pointed end and a barbed end. Its length is defined by its flexible shoulder domain. The soulder is composed of 2 DCTN1 subunits, 4 DCTN2 and 2 DCTN3. The 4 DCNT2 (via N-terminus) bind the ACTR1A filament and act as molecular rulers to determine the length. The pointed end is important for binding dynein-dynactin cargo adapters. Consists of 4 subunits: ACTR10, DCNT4, DCTN5 and DCTN6. The barbed end is composed of a CAPZA1:CAPZB heterodimers, which binds ACTR1A/ACTB filament and dynactin and stabilizes dynactin. Interacts with ATP7B, but not ATP7A, in a copper-dependent manner. Interacts with ANK2; this interaction is required for localization at costameres. Interacts with N4BP2L1.</text>
</comment>
<keyword evidence="6" id="KW-1017">Isopeptide bond</keyword>